<reference evidence="4" key="3">
    <citation type="submission" date="2025-09" db="UniProtKB">
        <authorList>
            <consortium name="Ensembl"/>
        </authorList>
    </citation>
    <scope>IDENTIFICATION</scope>
</reference>
<proteinExistence type="predicted"/>
<keyword evidence="2" id="KW-0949">S-adenosyl-L-methionine</keyword>
<feature type="region of interest" description="Disordered" evidence="3">
    <location>
        <begin position="367"/>
        <end position="393"/>
    </location>
</feature>
<dbReference type="CDD" id="cd02440">
    <property type="entry name" value="AdoMet_MTases"/>
    <property type="match status" value="1"/>
</dbReference>
<keyword evidence="1" id="KW-0489">Methyltransferase</keyword>
<evidence type="ECO:0000313" key="5">
    <source>
        <dbReference type="Proteomes" id="UP000472265"/>
    </source>
</evidence>
<sequence length="430" mass="48732">MDRITFHYDTVLSDVHMLLPNARHLMSRLNRVGQPVFISKFKILSDSERAGTELTEVTEAGGDTRGQDGGRVEASVDEDGDFEITHRPRSPPEGSGRDPVCPVILHQSDPGQEEQEEEEEEDEEEEEGEVVIRIEHTMATPLEDVGKQVWRGACLLADFILSDPGRFRGDTVLELGAGTGLTSITMATAAKTVYCTDVGEDLLSMCERNVALNKHVMEASGGQVKVRHLDWLQQDLPTDAEVEFSWTEAEVEDLYDNTSVIIAADVCYDDELTDGLFRTLQRLCSHFSHTCTVLFSLERRMNFTLRHMDVSCEAYDHFSRCLSQLEEVEDDRCSFSVQRLPVDFPQFLLYERIEQLELWRVTSTPRHARDHHARDHHARDPHARDHHARDHHARVAATVDGPEVCLSAVRSQPEVYQPPPEPLLLQNQQD</sequence>
<dbReference type="InterPro" id="IPR038899">
    <property type="entry name" value="METTL22"/>
</dbReference>
<reference evidence="4" key="1">
    <citation type="submission" date="2021-04" db="EMBL/GenBank/DDBJ databases">
        <authorList>
            <consortium name="Wellcome Sanger Institute Data Sharing"/>
        </authorList>
    </citation>
    <scope>NUCLEOTIDE SEQUENCE [LARGE SCALE GENOMIC DNA]</scope>
</reference>
<accession>A0A671U712</accession>
<feature type="region of interest" description="Disordered" evidence="3">
    <location>
        <begin position="52"/>
        <end position="128"/>
    </location>
</feature>
<dbReference type="OrthoDB" id="46564at2759"/>
<feature type="compositionally biased region" description="Acidic residues" evidence="3">
    <location>
        <begin position="111"/>
        <end position="128"/>
    </location>
</feature>
<evidence type="ECO:0000256" key="3">
    <source>
        <dbReference type="SAM" id="MobiDB-lite"/>
    </source>
</evidence>
<dbReference type="RefSeq" id="XP_030261205.1">
    <property type="nucleotide sequence ID" value="XM_030405345.1"/>
</dbReference>
<dbReference type="InterPro" id="IPR029063">
    <property type="entry name" value="SAM-dependent_MTases_sf"/>
</dbReference>
<dbReference type="FunCoup" id="A0A671U712">
    <property type="interactions" value="542"/>
</dbReference>
<dbReference type="GO" id="GO:0060218">
    <property type="term" value="P:hematopoietic stem cell differentiation"/>
    <property type="evidence" value="ECO:0007669"/>
    <property type="project" value="Ensembl"/>
</dbReference>
<dbReference type="PANTHER" id="PTHR23108:SF0">
    <property type="entry name" value="METHYLTRANSFERASE-LIKE PROTEIN 22"/>
    <property type="match status" value="1"/>
</dbReference>
<evidence type="ECO:0000256" key="2">
    <source>
        <dbReference type="ARBA" id="ARBA00022691"/>
    </source>
</evidence>
<dbReference type="SUPFAM" id="SSF53335">
    <property type="entry name" value="S-adenosyl-L-methionine-dependent methyltransferases"/>
    <property type="match status" value="1"/>
</dbReference>
<evidence type="ECO:0000256" key="1">
    <source>
        <dbReference type="ARBA" id="ARBA00022603"/>
    </source>
</evidence>
<dbReference type="GeneID" id="115574101"/>
<dbReference type="GO" id="GO:0032259">
    <property type="term" value="P:methylation"/>
    <property type="evidence" value="ECO:0007669"/>
    <property type="project" value="UniProtKB-KW"/>
</dbReference>
<protein>
    <submittedName>
        <fullName evidence="4">Methyltransferase 22, Kin17 lysine</fullName>
    </submittedName>
</protein>
<feature type="compositionally biased region" description="Basic residues" evidence="3">
    <location>
        <begin position="384"/>
        <end position="393"/>
    </location>
</feature>
<dbReference type="Gene3D" id="3.40.50.150">
    <property type="entry name" value="Vaccinia Virus protein VP39"/>
    <property type="match status" value="1"/>
</dbReference>
<dbReference type="CTD" id="79091"/>
<dbReference type="PANTHER" id="PTHR23108">
    <property type="entry name" value="METHYLTRANSFERASE-RELATED"/>
    <property type="match status" value="1"/>
</dbReference>
<dbReference type="InParanoid" id="A0A671U712"/>
<dbReference type="GO" id="GO:0008276">
    <property type="term" value="F:protein methyltransferase activity"/>
    <property type="evidence" value="ECO:0007669"/>
    <property type="project" value="InterPro"/>
</dbReference>
<evidence type="ECO:0000313" key="4">
    <source>
        <dbReference type="Ensembl" id="ENSSAUP00010010101.1"/>
    </source>
</evidence>
<organism evidence="4 5">
    <name type="scientific">Sparus aurata</name>
    <name type="common">Gilthead sea bream</name>
    <dbReference type="NCBI Taxonomy" id="8175"/>
    <lineage>
        <taxon>Eukaryota</taxon>
        <taxon>Metazoa</taxon>
        <taxon>Chordata</taxon>
        <taxon>Craniata</taxon>
        <taxon>Vertebrata</taxon>
        <taxon>Euteleostomi</taxon>
        <taxon>Actinopterygii</taxon>
        <taxon>Neopterygii</taxon>
        <taxon>Teleostei</taxon>
        <taxon>Neoteleostei</taxon>
        <taxon>Acanthomorphata</taxon>
        <taxon>Eupercaria</taxon>
        <taxon>Spariformes</taxon>
        <taxon>Sparidae</taxon>
        <taxon>Sparus</taxon>
    </lineage>
</organism>
<gene>
    <name evidence="4" type="primary">mettl22</name>
</gene>
<dbReference type="OMA" id="AYERIQQ"/>
<feature type="compositionally biased region" description="Basic residues" evidence="3">
    <location>
        <begin position="367"/>
        <end position="376"/>
    </location>
</feature>
<dbReference type="GO" id="GO:0005634">
    <property type="term" value="C:nucleus"/>
    <property type="evidence" value="ECO:0007669"/>
    <property type="project" value="TreeGrafter"/>
</dbReference>
<dbReference type="InterPro" id="IPR019410">
    <property type="entry name" value="Methyltransf_16"/>
</dbReference>
<dbReference type="GeneTree" id="ENSGT00510000048539"/>
<dbReference type="Proteomes" id="UP000472265">
    <property type="component" value="Chromosome 22"/>
</dbReference>
<keyword evidence="1" id="KW-0808">Transferase</keyword>
<dbReference type="AlphaFoldDB" id="A0A671U712"/>
<dbReference type="Ensembl" id="ENSSAUT00010010745.1">
    <property type="protein sequence ID" value="ENSSAUP00010010101.1"/>
    <property type="gene ID" value="ENSSAUG00010004945.1"/>
</dbReference>
<reference evidence="4" key="2">
    <citation type="submission" date="2025-08" db="UniProtKB">
        <authorList>
            <consortium name="Ensembl"/>
        </authorList>
    </citation>
    <scope>IDENTIFICATION</scope>
</reference>
<dbReference type="Pfam" id="PF10294">
    <property type="entry name" value="Methyltransf_16"/>
    <property type="match status" value="1"/>
</dbReference>
<name>A0A671U712_SPAAU</name>
<keyword evidence="5" id="KW-1185">Reference proteome</keyword>